<keyword evidence="4 18" id="KW-0808">Transferase</keyword>
<dbReference type="InterPro" id="IPR000719">
    <property type="entry name" value="Prot_kinase_dom"/>
</dbReference>
<keyword evidence="15" id="KW-0325">Glycoprotein</keyword>
<dbReference type="InterPro" id="IPR008271">
    <property type="entry name" value="Ser/Thr_kinase_AS"/>
</dbReference>
<sequence length="837" mass="93707">MEPLLSFGPCYTALIFLILLLLEQPHLSMTTASETNQLTIGSTMTSSQYLTSFSGIFVFGFCNLDPSTNSNQLLLAIWFNIGAPDSANKKLVWFARDLTSNRTVIATKQSVLKFTDTGRVSLVDGQNELWSPSQPFGYALVLQDSGNLQLIAKDGVPWESFGNPTDTLLPGQNMSNRPGEYLQSRNTDTDFSPGRFTLNLQDDGNIVLYMKELDVPSDLGAPYWATTTFGKKTKPTLFFNDSGNLYYTFSDNTTNPVYLTTERPLNSFEMYYHYAALDPDGTIRVYVRQKNNTDDSLWDVFNQFPDDGCSRRTNFGLQGMCGPNAYCTKDKEERLDCECPYGYVFVDEQQKHKGCRPNFVPHTCDGKDNSTEFMTVQVPYTSWSNQSTYKKFTLTPTTTLGQCNTSCLKDCFCTAVLIDGSSCMFVGMLTAGKVAQDTSMTALIKVRANTSATDPLPVPASVRSIWFYITIGIACSFAASVIYILWQIYITKMAKRNQPGLRIFTYKELKRATKNFKKQRRLGKGSFGEVYKGKLSYLAPPHVAVKKLIGNEYIEKDFENEVRSIGQIHHYNLVRMIGYCKEGVHRLLVFEYMQGGTLANFIFGSKRPCWSCLAEAAIGIAKGLEYLHEGCKPRIIHCDIKPDNILFDGMHIPRITDFGIAKLLGDQKTQKTVINTIAGTKPYIAPEWLINDVGKVDTKVDVYSFGVVLLEIICCRKAAEEQLPDNEAPSTMLTLRVRVESLIRDGKAEQLVQQESEPLANMEKVERFANVAIWCLQEDPTARPTMRTVVQMLEGTIEVNPLPEPPRPPSFSAMPILLPTGSEIHPSSSTDHAIQIE</sequence>
<evidence type="ECO:0000256" key="21">
    <source>
        <dbReference type="SAM" id="SignalP"/>
    </source>
</evidence>
<dbReference type="Pfam" id="PF00069">
    <property type="entry name" value="Pkinase"/>
    <property type="match status" value="1"/>
</dbReference>
<evidence type="ECO:0000313" key="24">
    <source>
        <dbReference type="Proteomes" id="UP001497457"/>
    </source>
</evidence>
<dbReference type="SMART" id="SM00108">
    <property type="entry name" value="B_lectin"/>
    <property type="match status" value="1"/>
</dbReference>
<evidence type="ECO:0000256" key="7">
    <source>
        <dbReference type="ARBA" id="ARBA00022734"/>
    </source>
</evidence>
<dbReference type="Proteomes" id="UP001497457">
    <property type="component" value="Chromosome 36b"/>
</dbReference>
<evidence type="ECO:0000256" key="10">
    <source>
        <dbReference type="ARBA" id="ARBA00022840"/>
    </source>
</evidence>
<evidence type="ECO:0000256" key="12">
    <source>
        <dbReference type="ARBA" id="ARBA00023136"/>
    </source>
</evidence>
<dbReference type="PROSITE" id="PS50011">
    <property type="entry name" value="PROTEIN_KINASE_DOM"/>
    <property type="match status" value="1"/>
</dbReference>
<keyword evidence="24" id="KW-1185">Reference proteome</keyword>
<evidence type="ECO:0000256" key="15">
    <source>
        <dbReference type="ARBA" id="ARBA00023180"/>
    </source>
</evidence>
<evidence type="ECO:0000256" key="6">
    <source>
        <dbReference type="ARBA" id="ARBA00022729"/>
    </source>
</evidence>
<evidence type="ECO:0000256" key="4">
    <source>
        <dbReference type="ARBA" id="ARBA00022679"/>
    </source>
</evidence>
<dbReference type="PIRSF" id="PIRSF000641">
    <property type="entry name" value="SRK"/>
    <property type="match status" value="1"/>
</dbReference>
<dbReference type="GO" id="GO:0030246">
    <property type="term" value="F:carbohydrate binding"/>
    <property type="evidence" value="ECO:0007669"/>
    <property type="project" value="UniProtKB-KW"/>
</dbReference>
<keyword evidence="5 20" id="KW-0812">Transmembrane</keyword>
<dbReference type="Gene3D" id="2.90.10.10">
    <property type="entry name" value="Bulb-type lectin domain"/>
    <property type="match status" value="2"/>
</dbReference>
<dbReference type="SMART" id="SM00220">
    <property type="entry name" value="S_TKc"/>
    <property type="match status" value="1"/>
</dbReference>
<dbReference type="EMBL" id="OZ075146">
    <property type="protein sequence ID" value="CAL5053799.1"/>
    <property type="molecule type" value="Genomic_DNA"/>
</dbReference>
<keyword evidence="13" id="KW-1015">Disulfide bond</keyword>
<dbReference type="PANTHER" id="PTHR47976:SF77">
    <property type="entry name" value="RECEPTOR-LIKE SERINE_THREONINE-PROTEIN KINASE"/>
    <property type="match status" value="1"/>
</dbReference>
<dbReference type="FunFam" id="3.30.200.20:FF:000059">
    <property type="entry name" value="S-receptor-like serine/threonine-protein kinase"/>
    <property type="match status" value="1"/>
</dbReference>
<dbReference type="PANTHER" id="PTHR47976">
    <property type="entry name" value="G-TYPE LECTIN S-RECEPTOR-LIKE SERINE/THREONINE-PROTEIN KINASE SD2-5"/>
    <property type="match status" value="1"/>
</dbReference>
<dbReference type="InterPro" id="IPR011009">
    <property type="entry name" value="Kinase-like_dom_sf"/>
</dbReference>
<keyword evidence="10 18" id="KW-0067">ATP-binding</keyword>
<evidence type="ECO:0000256" key="5">
    <source>
        <dbReference type="ARBA" id="ARBA00022692"/>
    </source>
</evidence>
<evidence type="ECO:0000259" key="22">
    <source>
        <dbReference type="PROSITE" id="PS50011"/>
    </source>
</evidence>
<name>A0ABC9EAQ2_9POAL</name>
<dbReference type="Gene3D" id="1.10.510.10">
    <property type="entry name" value="Transferase(Phosphotransferase) domain 1"/>
    <property type="match status" value="1"/>
</dbReference>
<keyword evidence="12 20" id="KW-0472">Membrane</keyword>
<dbReference type="AlphaFoldDB" id="A0ABC9EAQ2"/>
<dbReference type="SUPFAM" id="SSF56112">
    <property type="entry name" value="Protein kinase-like (PK-like)"/>
    <property type="match status" value="1"/>
</dbReference>
<evidence type="ECO:0000256" key="1">
    <source>
        <dbReference type="ARBA" id="ARBA00004479"/>
    </source>
</evidence>
<dbReference type="Gene3D" id="3.30.200.20">
    <property type="entry name" value="Phosphorylase Kinase, domain 1"/>
    <property type="match status" value="1"/>
</dbReference>
<organism evidence="23 24">
    <name type="scientific">Urochloa decumbens</name>
    <dbReference type="NCBI Taxonomy" id="240449"/>
    <lineage>
        <taxon>Eukaryota</taxon>
        <taxon>Viridiplantae</taxon>
        <taxon>Streptophyta</taxon>
        <taxon>Embryophyta</taxon>
        <taxon>Tracheophyta</taxon>
        <taxon>Spermatophyta</taxon>
        <taxon>Magnoliopsida</taxon>
        <taxon>Liliopsida</taxon>
        <taxon>Poales</taxon>
        <taxon>Poaceae</taxon>
        <taxon>PACMAD clade</taxon>
        <taxon>Panicoideae</taxon>
        <taxon>Panicodae</taxon>
        <taxon>Paniceae</taxon>
        <taxon>Melinidinae</taxon>
        <taxon>Urochloa</taxon>
    </lineage>
</organism>
<keyword evidence="6 21" id="KW-0732">Signal</keyword>
<feature type="transmembrane region" description="Helical" evidence="20">
    <location>
        <begin position="465"/>
        <end position="486"/>
    </location>
</feature>
<evidence type="ECO:0000256" key="8">
    <source>
        <dbReference type="ARBA" id="ARBA00022741"/>
    </source>
</evidence>
<dbReference type="InterPro" id="IPR024171">
    <property type="entry name" value="SRK-like_kinase"/>
</dbReference>
<dbReference type="Pfam" id="PF01453">
    <property type="entry name" value="B_lectin"/>
    <property type="match status" value="1"/>
</dbReference>
<reference evidence="23" key="1">
    <citation type="submission" date="2024-10" db="EMBL/GenBank/DDBJ databases">
        <authorList>
            <person name="Ryan C."/>
        </authorList>
    </citation>
    <scope>NUCLEOTIDE SEQUENCE [LARGE SCALE GENOMIC DNA]</scope>
</reference>
<keyword evidence="9 18" id="KW-0418">Kinase</keyword>
<dbReference type="FunFam" id="1.10.510.10:FF:000384">
    <property type="entry name" value="G-type lectin S-receptor-like serine/threonine-protein kinase"/>
    <property type="match status" value="1"/>
</dbReference>
<evidence type="ECO:0000256" key="20">
    <source>
        <dbReference type="SAM" id="Phobius"/>
    </source>
</evidence>
<dbReference type="InterPro" id="IPR051343">
    <property type="entry name" value="G-type_lectin_kinases/EP1-like"/>
</dbReference>
<feature type="chain" id="PRO_5044778480" description="Receptor-like serine/threonine-protein kinase" evidence="21">
    <location>
        <begin position="29"/>
        <end position="837"/>
    </location>
</feature>
<dbReference type="GO" id="GO:0004674">
    <property type="term" value="F:protein serine/threonine kinase activity"/>
    <property type="evidence" value="ECO:0007669"/>
    <property type="project" value="UniProtKB-KW"/>
</dbReference>
<dbReference type="GO" id="GO:0016020">
    <property type="term" value="C:membrane"/>
    <property type="evidence" value="ECO:0007669"/>
    <property type="project" value="UniProtKB-SubCell"/>
</dbReference>
<dbReference type="PROSITE" id="PS00107">
    <property type="entry name" value="PROTEIN_KINASE_ATP"/>
    <property type="match status" value="1"/>
</dbReference>
<dbReference type="InterPro" id="IPR001480">
    <property type="entry name" value="Bulb-type_lectin_dom"/>
</dbReference>
<feature type="signal peptide" evidence="21">
    <location>
        <begin position="1"/>
        <end position="28"/>
    </location>
</feature>
<evidence type="ECO:0000256" key="17">
    <source>
        <dbReference type="ARBA" id="ARBA00048679"/>
    </source>
</evidence>
<comment type="subcellular location">
    <subcellularLocation>
        <location evidence="1">Membrane</location>
        <topology evidence="1">Single-pass type I membrane protein</topology>
    </subcellularLocation>
</comment>
<dbReference type="SUPFAM" id="SSF51110">
    <property type="entry name" value="alpha-D-mannose-specific plant lectins"/>
    <property type="match status" value="2"/>
</dbReference>
<dbReference type="InterPro" id="IPR036426">
    <property type="entry name" value="Bulb-type_lectin_dom_sf"/>
</dbReference>
<feature type="binding site" evidence="19">
    <location>
        <position position="547"/>
    </location>
    <ligand>
        <name>ATP</name>
        <dbReference type="ChEBI" id="CHEBI:30616"/>
    </ligand>
</feature>
<keyword evidence="7" id="KW-0430">Lectin</keyword>
<keyword evidence="14" id="KW-0675">Receptor</keyword>
<dbReference type="GO" id="GO:0005524">
    <property type="term" value="F:ATP binding"/>
    <property type="evidence" value="ECO:0007669"/>
    <property type="project" value="UniProtKB-UniRule"/>
</dbReference>
<feature type="domain" description="Protein kinase" evidence="22">
    <location>
        <begin position="516"/>
        <end position="797"/>
    </location>
</feature>
<evidence type="ECO:0000256" key="13">
    <source>
        <dbReference type="ARBA" id="ARBA00023157"/>
    </source>
</evidence>
<protein>
    <recommendedName>
        <fullName evidence="18">Receptor-like serine/threonine-protein kinase</fullName>
        <ecNumber evidence="18">2.7.11.1</ecNumber>
    </recommendedName>
</protein>
<dbReference type="PROSITE" id="PS00108">
    <property type="entry name" value="PROTEIN_KINASE_ST"/>
    <property type="match status" value="1"/>
</dbReference>
<keyword evidence="2 18" id="KW-0723">Serine/threonine-protein kinase</keyword>
<evidence type="ECO:0000256" key="14">
    <source>
        <dbReference type="ARBA" id="ARBA00023170"/>
    </source>
</evidence>
<evidence type="ECO:0000313" key="23">
    <source>
        <dbReference type="EMBL" id="CAL5053799.1"/>
    </source>
</evidence>
<keyword evidence="8 18" id="KW-0547">Nucleotide-binding</keyword>
<evidence type="ECO:0000256" key="11">
    <source>
        <dbReference type="ARBA" id="ARBA00022989"/>
    </source>
</evidence>
<evidence type="ECO:0000256" key="3">
    <source>
        <dbReference type="ARBA" id="ARBA00022536"/>
    </source>
</evidence>
<comment type="catalytic activity">
    <reaction evidence="17 18">
        <text>L-seryl-[protein] + ATP = O-phospho-L-seryl-[protein] + ADP + H(+)</text>
        <dbReference type="Rhea" id="RHEA:17989"/>
        <dbReference type="Rhea" id="RHEA-COMP:9863"/>
        <dbReference type="Rhea" id="RHEA-COMP:11604"/>
        <dbReference type="ChEBI" id="CHEBI:15378"/>
        <dbReference type="ChEBI" id="CHEBI:29999"/>
        <dbReference type="ChEBI" id="CHEBI:30616"/>
        <dbReference type="ChEBI" id="CHEBI:83421"/>
        <dbReference type="ChEBI" id="CHEBI:456216"/>
        <dbReference type="EC" id="2.7.11.1"/>
    </reaction>
</comment>
<dbReference type="InterPro" id="IPR017441">
    <property type="entry name" value="Protein_kinase_ATP_BS"/>
</dbReference>
<evidence type="ECO:0000256" key="18">
    <source>
        <dbReference type="PIRNR" id="PIRNR000641"/>
    </source>
</evidence>
<evidence type="ECO:0000256" key="2">
    <source>
        <dbReference type="ARBA" id="ARBA00022527"/>
    </source>
</evidence>
<proteinExistence type="inferred from homology"/>
<evidence type="ECO:0000256" key="16">
    <source>
        <dbReference type="ARBA" id="ARBA00047899"/>
    </source>
</evidence>
<accession>A0ABC9EAQ2</accession>
<dbReference type="EC" id="2.7.11.1" evidence="18"/>
<comment type="catalytic activity">
    <reaction evidence="16 18">
        <text>L-threonyl-[protein] + ATP = O-phospho-L-threonyl-[protein] + ADP + H(+)</text>
        <dbReference type="Rhea" id="RHEA:46608"/>
        <dbReference type="Rhea" id="RHEA-COMP:11060"/>
        <dbReference type="Rhea" id="RHEA-COMP:11605"/>
        <dbReference type="ChEBI" id="CHEBI:15378"/>
        <dbReference type="ChEBI" id="CHEBI:30013"/>
        <dbReference type="ChEBI" id="CHEBI:30616"/>
        <dbReference type="ChEBI" id="CHEBI:61977"/>
        <dbReference type="ChEBI" id="CHEBI:456216"/>
        <dbReference type="EC" id="2.7.11.1"/>
    </reaction>
</comment>
<comment type="similarity">
    <text evidence="18">Belongs to the protein kinase superfamily. Ser/Thr protein kinase family.</text>
</comment>
<gene>
    <name evidence="23" type="ORF">URODEC1_LOCUS93434</name>
</gene>
<evidence type="ECO:0000256" key="19">
    <source>
        <dbReference type="PROSITE-ProRule" id="PRU10141"/>
    </source>
</evidence>
<keyword evidence="11 20" id="KW-1133">Transmembrane helix</keyword>
<evidence type="ECO:0000256" key="9">
    <source>
        <dbReference type="ARBA" id="ARBA00022777"/>
    </source>
</evidence>
<dbReference type="GO" id="GO:0051707">
    <property type="term" value="P:response to other organism"/>
    <property type="evidence" value="ECO:0007669"/>
    <property type="project" value="UniProtKB-ARBA"/>
</dbReference>
<keyword evidence="3" id="KW-0245">EGF-like domain</keyword>